<keyword evidence="3" id="KW-1185">Reference proteome</keyword>
<evidence type="ECO:0000313" key="3">
    <source>
        <dbReference type="Proteomes" id="UP000643701"/>
    </source>
</evidence>
<comment type="caution">
    <text evidence="2">The sequence shown here is derived from an EMBL/GenBank/DDBJ whole genome shotgun (WGS) entry which is preliminary data.</text>
</comment>
<dbReference type="EMBL" id="JAANAS010000044">
    <property type="protein sequence ID" value="NGZ89852.1"/>
    <property type="molecule type" value="Genomic_DNA"/>
</dbReference>
<dbReference type="AlphaFoldDB" id="A0A967ACQ4"/>
<evidence type="ECO:0000313" key="2">
    <source>
        <dbReference type="EMBL" id="NGZ89852.1"/>
    </source>
</evidence>
<dbReference type="PROSITE" id="PS51257">
    <property type="entry name" value="PROKAR_LIPOPROTEIN"/>
    <property type="match status" value="1"/>
</dbReference>
<organism evidence="2 3">
    <name type="scientific">Psychroflexus maritimus</name>
    <dbReference type="NCBI Taxonomy" id="2714865"/>
    <lineage>
        <taxon>Bacteria</taxon>
        <taxon>Pseudomonadati</taxon>
        <taxon>Bacteroidota</taxon>
        <taxon>Flavobacteriia</taxon>
        <taxon>Flavobacteriales</taxon>
        <taxon>Flavobacteriaceae</taxon>
        <taxon>Psychroflexus</taxon>
    </lineage>
</organism>
<sequence length="167" mass="18806">MKRNKFLSMLLLALAVFTYSCSSDDDGTLDSEAPVVVINEPHLEEAFVPGEEIEVDIDVTDDVALASYKIDIHWAGDDHSHRPSTMNEDDHDHYAEWDFEISDTLSDTSGKILMPISIPIEFMHDGEMKLIKEGVYHFGVIVIDQAGNETSAFRDLFIGDDHDHDHD</sequence>
<reference evidence="2" key="1">
    <citation type="submission" date="2020-03" db="EMBL/GenBank/DDBJ databases">
        <title>Psychroflexus Maritimus sp. nov., isolate from marine sediment.</title>
        <authorList>
            <person name="Zhong Y.-L."/>
        </authorList>
    </citation>
    <scope>NUCLEOTIDE SEQUENCE</scope>
    <source>
        <strain evidence="2">C1</strain>
    </source>
</reference>
<keyword evidence="1" id="KW-0732">Signal</keyword>
<dbReference type="Pfam" id="PF15418">
    <property type="entry name" value="DUF4625"/>
    <property type="match status" value="1"/>
</dbReference>
<protein>
    <submittedName>
        <fullName evidence="2">DUF4625 domain-containing protein</fullName>
    </submittedName>
</protein>
<name>A0A967ACQ4_9FLAO</name>
<proteinExistence type="predicted"/>
<evidence type="ECO:0000256" key="1">
    <source>
        <dbReference type="SAM" id="SignalP"/>
    </source>
</evidence>
<accession>A0A967ACQ4</accession>
<gene>
    <name evidence="2" type="ORF">G7034_06255</name>
</gene>
<feature type="chain" id="PRO_5037811314" evidence="1">
    <location>
        <begin position="23"/>
        <end position="167"/>
    </location>
</feature>
<dbReference type="RefSeq" id="WP_166400111.1">
    <property type="nucleotide sequence ID" value="NZ_JAANAS010000044.1"/>
</dbReference>
<dbReference type="Proteomes" id="UP000643701">
    <property type="component" value="Unassembled WGS sequence"/>
</dbReference>
<dbReference type="InterPro" id="IPR027829">
    <property type="entry name" value="DUF4625"/>
</dbReference>
<feature type="signal peptide" evidence="1">
    <location>
        <begin position="1"/>
        <end position="22"/>
    </location>
</feature>